<evidence type="ECO:0000313" key="2">
    <source>
        <dbReference type="Proteomes" id="UP001187192"/>
    </source>
</evidence>
<dbReference type="AlphaFoldDB" id="A0AA88DID5"/>
<gene>
    <name evidence="1" type="ORF">TIFTF001_014040</name>
</gene>
<keyword evidence="2" id="KW-1185">Reference proteome</keyword>
<dbReference type="Proteomes" id="UP001187192">
    <property type="component" value="Unassembled WGS sequence"/>
</dbReference>
<name>A0AA88DID5_FICCA</name>
<evidence type="ECO:0000313" key="1">
    <source>
        <dbReference type="EMBL" id="GMN44844.1"/>
    </source>
</evidence>
<sequence>MAAKFTTNYEQAIPPEMCWDDAHRRRVEGPMGCAVIFKNLKAVPQLLLKPSVVRSSSGTNSE</sequence>
<organism evidence="1 2">
    <name type="scientific">Ficus carica</name>
    <name type="common">Common fig</name>
    <dbReference type="NCBI Taxonomy" id="3494"/>
    <lineage>
        <taxon>Eukaryota</taxon>
        <taxon>Viridiplantae</taxon>
        <taxon>Streptophyta</taxon>
        <taxon>Embryophyta</taxon>
        <taxon>Tracheophyta</taxon>
        <taxon>Spermatophyta</taxon>
        <taxon>Magnoliopsida</taxon>
        <taxon>eudicotyledons</taxon>
        <taxon>Gunneridae</taxon>
        <taxon>Pentapetalae</taxon>
        <taxon>rosids</taxon>
        <taxon>fabids</taxon>
        <taxon>Rosales</taxon>
        <taxon>Moraceae</taxon>
        <taxon>Ficeae</taxon>
        <taxon>Ficus</taxon>
    </lineage>
</organism>
<dbReference type="EMBL" id="BTGU01000019">
    <property type="protein sequence ID" value="GMN44844.1"/>
    <property type="molecule type" value="Genomic_DNA"/>
</dbReference>
<comment type="caution">
    <text evidence="1">The sequence shown here is derived from an EMBL/GenBank/DDBJ whole genome shotgun (WGS) entry which is preliminary data.</text>
</comment>
<reference evidence="1" key="1">
    <citation type="submission" date="2023-07" db="EMBL/GenBank/DDBJ databases">
        <title>draft genome sequence of fig (Ficus carica).</title>
        <authorList>
            <person name="Takahashi T."/>
            <person name="Nishimura K."/>
        </authorList>
    </citation>
    <scope>NUCLEOTIDE SEQUENCE</scope>
</reference>
<proteinExistence type="predicted"/>
<accession>A0AA88DID5</accession>
<protein>
    <submittedName>
        <fullName evidence="1">Uncharacterized protein</fullName>
    </submittedName>
</protein>